<evidence type="ECO:0000256" key="7">
    <source>
        <dbReference type="ARBA" id="ARBA00022989"/>
    </source>
</evidence>
<dbReference type="Pfam" id="PF01544">
    <property type="entry name" value="CorA"/>
    <property type="match status" value="1"/>
</dbReference>
<feature type="transmembrane region" description="Helical" evidence="12">
    <location>
        <begin position="249"/>
        <end position="272"/>
    </location>
</feature>
<dbReference type="InterPro" id="IPR045861">
    <property type="entry name" value="CorA_cytoplasmic_dom"/>
</dbReference>
<evidence type="ECO:0000256" key="8">
    <source>
        <dbReference type="ARBA" id="ARBA00023065"/>
    </source>
</evidence>
<dbReference type="InterPro" id="IPR002523">
    <property type="entry name" value="MgTranspt_CorA/ZnTranspt_ZntB"/>
</dbReference>
<feature type="transmembrane region" description="Helical" evidence="12">
    <location>
        <begin position="284"/>
        <end position="304"/>
    </location>
</feature>
<evidence type="ECO:0000256" key="6">
    <source>
        <dbReference type="ARBA" id="ARBA00022842"/>
    </source>
</evidence>
<dbReference type="GO" id="GO:0050897">
    <property type="term" value="F:cobalt ion binding"/>
    <property type="evidence" value="ECO:0007669"/>
    <property type="project" value="TreeGrafter"/>
</dbReference>
<sequence>MKSTSTTGLILEKLTPVSLTDCLNNKHPYVAILTPEEWRRHHDLFDMDIDMEFNIDVANSTKAEVNSDSLTGTFKIPDRRDLLGQAMDFSFALDERGVVFIDEHRHVADWLAQIQSSKKWKTPSLERFLYDFLETIIHGDLTLLEDFDNQLDKLEETILTDKGMISQVQLNLIRRQLTKLNLHYGQLIDLAQEFYENENNFFAEENLRFFHLFSSRVTRLQTTVVTLRETLIQIRELAQSQLETKQNKIMSVLTIVTTCCMPLTILVGWYGMNFKYMPELSSPLGYPAVIGFAILIFVSAIAFFKYKKWL</sequence>
<evidence type="ECO:0000256" key="10">
    <source>
        <dbReference type="ARBA" id="ARBA00034269"/>
    </source>
</evidence>
<evidence type="ECO:0000256" key="12">
    <source>
        <dbReference type="SAM" id="Phobius"/>
    </source>
</evidence>
<comment type="catalytic activity">
    <reaction evidence="10">
        <text>Mg(2+)(in) = Mg(2+)(out)</text>
        <dbReference type="Rhea" id="RHEA:29827"/>
        <dbReference type="ChEBI" id="CHEBI:18420"/>
    </reaction>
</comment>
<dbReference type="GO" id="GO:0015087">
    <property type="term" value="F:cobalt ion transmembrane transporter activity"/>
    <property type="evidence" value="ECO:0007669"/>
    <property type="project" value="TreeGrafter"/>
</dbReference>
<comment type="function">
    <text evidence="11">Mediates influx of magnesium ions. Alternates between open and closed states. Activated by low cytoplasmic Mg(2+) levels. Inactive when cytoplasmic Mg(2+) levels are high.</text>
</comment>
<dbReference type="FunFam" id="1.20.58.340:FF:000004">
    <property type="entry name" value="Magnesium transport protein CorA"/>
    <property type="match status" value="1"/>
</dbReference>
<keyword evidence="5 12" id="KW-0812">Transmembrane</keyword>
<comment type="similarity">
    <text evidence="2">Belongs to the CorA metal ion transporter (MIT) (TC 1.A.35) family.</text>
</comment>
<evidence type="ECO:0000256" key="4">
    <source>
        <dbReference type="ARBA" id="ARBA00022475"/>
    </source>
</evidence>
<evidence type="ECO:0000256" key="9">
    <source>
        <dbReference type="ARBA" id="ARBA00023136"/>
    </source>
</evidence>
<dbReference type="AlphaFoldDB" id="A0AB33R614"/>
<dbReference type="PANTHER" id="PTHR46494">
    <property type="entry name" value="CORA FAMILY METAL ION TRANSPORTER (EUROFUNG)"/>
    <property type="match status" value="1"/>
</dbReference>
<dbReference type="Gene3D" id="1.20.58.340">
    <property type="entry name" value="Magnesium transport protein CorA, transmembrane region"/>
    <property type="match status" value="2"/>
</dbReference>
<dbReference type="GO" id="GO:0015095">
    <property type="term" value="F:magnesium ion transmembrane transporter activity"/>
    <property type="evidence" value="ECO:0007669"/>
    <property type="project" value="TreeGrafter"/>
</dbReference>
<evidence type="ECO:0000256" key="5">
    <source>
        <dbReference type="ARBA" id="ARBA00022692"/>
    </source>
</evidence>
<accession>A0AB33R614</accession>
<keyword evidence="8" id="KW-0406">Ion transport</keyword>
<reference evidence="13 14" key="1">
    <citation type="submission" date="2012-05" db="EMBL/GenBank/DDBJ databases">
        <title>Complete genome sequence of a Streptococcus dysgalactiae subsp. equisimilis strain possessing Lancefield's group A antigen.</title>
        <authorList>
            <person name="Luetticken R."/>
            <person name="Bruellhoff K."/>
            <person name="Van der Linden M."/>
            <person name="Peltroche-Llacsahuanga H."/>
            <person name="Blom J."/>
            <person name="Weber-Lehmann J."/>
            <person name="Ferretti J.J."/>
            <person name="McShan W.M."/>
        </authorList>
    </citation>
    <scope>NUCLEOTIDE SEQUENCE [LARGE SCALE GENOMIC DNA]</scope>
    <source>
        <strain evidence="13 14">AC-2713</strain>
    </source>
</reference>
<keyword evidence="3" id="KW-0813">Transport</keyword>
<dbReference type="Proteomes" id="UP000009215">
    <property type="component" value="Chromosome"/>
</dbReference>
<dbReference type="RefSeq" id="WP_015057694.1">
    <property type="nucleotide sequence ID" value="NC_019042.1"/>
</dbReference>
<evidence type="ECO:0000256" key="1">
    <source>
        <dbReference type="ARBA" id="ARBA00004651"/>
    </source>
</evidence>
<evidence type="ECO:0000256" key="11">
    <source>
        <dbReference type="ARBA" id="ARBA00045497"/>
    </source>
</evidence>
<dbReference type="InterPro" id="IPR045863">
    <property type="entry name" value="CorA_TM1_TM2"/>
</dbReference>
<keyword evidence="4" id="KW-1003">Cell membrane</keyword>
<keyword evidence="7 12" id="KW-1133">Transmembrane helix</keyword>
<name>A0AB33R614_STREQ</name>
<dbReference type="EMBL" id="HE858529">
    <property type="protein sequence ID" value="CCI62798.1"/>
    <property type="molecule type" value="Genomic_DNA"/>
</dbReference>
<protein>
    <submittedName>
        <fullName evidence="13">Zinc transport protein zntB</fullName>
    </submittedName>
</protein>
<dbReference type="CDD" id="cd12826">
    <property type="entry name" value="EcCorA_ZntB-like_u1"/>
    <property type="match status" value="1"/>
</dbReference>
<evidence type="ECO:0000313" key="13">
    <source>
        <dbReference type="EMBL" id="CCI62798.1"/>
    </source>
</evidence>
<comment type="subcellular location">
    <subcellularLocation>
        <location evidence="1">Cell membrane</location>
        <topology evidence="1">Multi-pass membrane protein</topology>
    </subcellularLocation>
</comment>
<proteinExistence type="inferred from homology"/>
<keyword evidence="6" id="KW-0460">Magnesium</keyword>
<organism evidence="13 14">
    <name type="scientific">Streptococcus dysgalactiae subsp. equisimilis AC-2713</name>
    <dbReference type="NCBI Taxonomy" id="759913"/>
    <lineage>
        <taxon>Bacteria</taxon>
        <taxon>Bacillati</taxon>
        <taxon>Bacillota</taxon>
        <taxon>Bacilli</taxon>
        <taxon>Lactobacillales</taxon>
        <taxon>Streptococcaceae</taxon>
        <taxon>Streptococcus</taxon>
    </lineage>
</organism>
<dbReference type="PANTHER" id="PTHR46494:SF1">
    <property type="entry name" value="CORA FAMILY METAL ION TRANSPORTER (EUROFUNG)"/>
    <property type="match status" value="1"/>
</dbReference>
<dbReference type="GO" id="GO:0005886">
    <property type="term" value="C:plasma membrane"/>
    <property type="evidence" value="ECO:0007669"/>
    <property type="project" value="UniProtKB-SubCell"/>
</dbReference>
<dbReference type="SUPFAM" id="SSF143865">
    <property type="entry name" value="CorA soluble domain-like"/>
    <property type="match status" value="1"/>
</dbReference>
<dbReference type="KEGG" id="sdc:SDSE_1304"/>
<evidence type="ECO:0000313" key="14">
    <source>
        <dbReference type="Proteomes" id="UP000009215"/>
    </source>
</evidence>
<dbReference type="SUPFAM" id="SSF144083">
    <property type="entry name" value="Magnesium transport protein CorA, transmembrane region"/>
    <property type="match status" value="1"/>
</dbReference>
<keyword evidence="9 12" id="KW-0472">Membrane</keyword>
<dbReference type="GO" id="GO:0000287">
    <property type="term" value="F:magnesium ion binding"/>
    <property type="evidence" value="ECO:0007669"/>
    <property type="project" value="TreeGrafter"/>
</dbReference>
<evidence type="ECO:0000256" key="2">
    <source>
        <dbReference type="ARBA" id="ARBA00009765"/>
    </source>
</evidence>
<gene>
    <name evidence="13" type="ORF">SDSE_1304</name>
</gene>
<evidence type="ECO:0000256" key="3">
    <source>
        <dbReference type="ARBA" id="ARBA00022448"/>
    </source>
</evidence>